<dbReference type="SUPFAM" id="SSF55486">
    <property type="entry name" value="Metalloproteases ('zincins'), catalytic domain"/>
    <property type="match status" value="1"/>
</dbReference>
<dbReference type="STRING" id="760192.Halhy_2995"/>
<dbReference type="GO" id="GO:0070006">
    <property type="term" value="F:metalloaminopeptidase activity"/>
    <property type="evidence" value="ECO:0007669"/>
    <property type="project" value="TreeGrafter"/>
</dbReference>
<dbReference type="GO" id="GO:0005737">
    <property type="term" value="C:cytoplasm"/>
    <property type="evidence" value="ECO:0007669"/>
    <property type="project" value="TreeGrafter"/>
</dbReference>
<evidence type="ECO:0000256" key="2">
    <source>
        <dbReference type="SAM" id="SignalP"/>
    </source>
</evidence>
<dbReference type="GO" id="GO:0016020">
    <property type="term" value="C:membrane"/>
    <property type="evidence" value="ECO:0007669"/>
    <property type="project" value="TreeGrafter"/>
</dbReference>
<dbReference type="GO" id="GO:0005615">
    <property type="term" value="C:extracellular space"/>
    <property type="evidence" value="ECO:0007669"/>
    <property type="project" value="TreeGrafter"/>
</dbReference>
<feature type="region of interest" description="Disordered" evidence="1">
    <location>
        <begin position="764"/>
        <end position="787"/>
    </location>
</feature>
<feature type="domain" description="Peptidase M1 membrane alanine aminopeptidase" evidence="3">
    <location>
        <begin position="367"/>
        <end position="566"/>
    </location>
</feature>
<keyword evidence="4" id="KW-0378">Hydrolase</keyword>
<evidence type="ECO:0000256" key="1">
    <source>
        <dbReference type="SAM" id="MobiDB-lite"/>
    </source>
</evidence>
<keyword evidence="4" id="KW-0645">Protease</keyword>
<keyword evidence="4" id="KW-0031">Aminopeptidase</keyword>
<feature type="signal peptide" evidence="2">
    <location>
        <begin position="1"/>
        <end position="24"/>
    </location>
</feature>
<dbReference type="eggNOG" id="COG0308">
    <property type="taxonomic scope" value="Bacteria"/>
</dbReference>
<dbReference type="OrthoDB" id="9814383at2"/>
<keyword evidence="2" id="KW-0732">Signal</keyword>
<dbReference type="Gene3D" id="1.10.390.10">
    <property type="entry name" value="Neutral Protease Domain 2"/>
    <property type="match status" value="1"/>
</dbReference>
<evidence type="ECO:0000313" key="4">
    <source>
        <dbReference type="EMBL" id="AEE50858.1"/>
    </source>
</evidence>
<reference evidence="4 5" key="1">
    <citation type="journal article" date="2011" name="Stand. Genomic Sci.">
        <title>Complete genome sequence of Haliscomenobacter hydrossis type strain (O).</title>
        <authorList>
            <consortium name="US DOE Joint Genome Institute (JGI-PGF)"/>
            <person name="Daligault H."/>
            <person name="Lapidus A."/>
            <person name="Zeytun A."/>
            <person name="Nolan M."/>
            <person name="Lucas S."/>
            <person name="Del Rio T.G."/>
            <person name="Tice H."/>
            <person name="Cheng J.F."/>
            <person name="Tapia R."/>
            <person name="Han C."/>
            <person name="Goodwin L."/>
            <person name="Pitluck S."/>
            <person name="Liolios K."/>
            <person name="Pagani I."/>
            <person name="Ivanova N."/>
            <person name="Huntemann M."/>
            <person name="Mavromatis K."/>
            <person name="Mikhailova N."/>
            <person name="Pati A."/>
            <person name="Chen A."/>
            <person name="Palaniappan K."/>
            <person name="Land M."/>
            <person name="Hauser L."/>
            <person name="Brambilla E.M."/>
            <person name="Rohde M."/>
            <person name="Verbarg S."/>
            <person name="Goker M."/>
            <person name="Bristow J."/>
            <person name="Eisen J.A."/>
            <person name="Markowitz V."/>
            <person name="Hugenholtz P."/>
            <person name="Kyrpides N.C."/>
            <person name="Klenk H.P."/>
            <person name="Woyke T."/>
        </authorList>
    </citation>
    <scope>NUCLEOTIDE SEQUENCE [LARGE SCALE GENOMIC DNA]</scope>
    <source>
        <strain evidence="5">ATCC 27775 / DSM 1100 / LMG 10767 / O</strain>
    </source>
</reference>
<proteinExistence type="predicted"/>
<evidence type="ECO:0000259" key="3">
    <source>
        <dbReference type="Pfam" id="PF01433"/>
    </source>
</evidence>
<evidence type="ECO:0000313" key="5">
    <source>
        <dbReference type="Proteomes" id="UP000008461"/>
    </source>
</evidence>
<dbReference type="RefSeq" id="WP_013765401.1">
    <property type="nucleotide sequence ID" value="NC_015510.1"/>
</dbReference>
<organism evidence="4 5">
    <name type="scientific">Haliscomenobacter hydrossis (strain ATCC 27775 / DSM 1100 / LMG 10767 / O)</name>
    <dbReference type="NCBI Taxonomy" id="760192"/>
    <lineage>
        <taxon>Bacteria</taxon>
        <taxon>Pseudomonadati</taxon>
        <taxon>Bacteroidota</taxon>
        <taxon>Saprospiria</taxon>
        <taxon>Saprospirales</taxon>
        <taxon>Haliscomenobacteraceae</taxon>
        <taxon>Haliscomenobacter</taxon>
    </lineage>
</organism>
<name>F4L5J4_HALH1</name>
<keyword evidence="5" id="KW-1185">Reference proteome</keyword>
<sequence>MKPNTIKITLLFLALAWCIAPISGQVTPDKKDKFKQLHEELPTPNMYRNGAGGPGHRYYQQQADYVMNIKLDDNKQQIFGEETVTYTNNSPDVLEYLWLQMDQNHFDDESDTYSTRQTTMSDRMTLRQLDGFTPTFDGGFKVDFVKDAMGKDLKHTVVKTMMRIDPATPIMPGAKFSFKIKWSFNIVDRLKLGGRSGCEYFPEDKNYLYSIAQFFPRMCVYDDIDGWQNKQFLGAGEFTLVFGNYDVSLTVPDDHIVVATGTLQNTKDILSKEQLARFEKAKTEYNTPVVIVTEEEARENEKEKGKGEKTWRFKADNVRDFAFATSRKFIWDAMSVKQSNGSNVLAMSAYPKEANPLWGQFSTKAIAHTLKWYSHYTFDYPYPVAISVEAANGMEYPMICFNNGRVEKDGTYSERTKYGTIGVIIHEVGHNYFPMIVNSDERQWTWMDEGLNSFLQFLAEQQWERDYPSRRGFAHSIVPYMKMDKKMLEPIMTNSEQVSQLGNNAYGKPAAALNILRETVMGRELFDHAFKMYATRWKFKHPAPSDFFRTMEDASGIDLDWFWNGWFYSCDNVDIALEDVKWFRPDSKNPEVEKTLARKEQEKQPRNISSIRNEKEIAKTQEDLDPSIRDFYYSYDPLQVTILDKEDYQKYMNGLGEEEKKTLAANKNYYEIKFTNKGGLVMPLILRFDFADGTYKEFRIPAEIWRLNNEEVNKVFVTEKEAVQITLDPYLETADVDMENNYFPPKPQMSRFELFKGAATGPRQVIETGDNPMQKAKKIQAKGNGSN</sequence>
<dbReference type="CDD" id="cd09604">
    <property type="entry name" value="M1_APN_like"/>
    <property type="match status" value="1"/>
</dbReference>
<accession>F4L5J4</accession>
<dbReference type="Pfam" id="PF01433">
    <property type="entry name" value="Peptidase_M1"/>
    <property type="match status" value="1"/>
</dbReference>
<gene>
    <name evidence="4" type="ordered locus">Halhy_2995</name>
</gene>
<dbReference type="HOGENOM" id="CLU_015077_0_0_10"/>
<dbReference type="AlphaFoldDB" id="F4L5J4"/>
<dbReference type="GO" id="GO:0008270">
    <property type="term" value="F:zinc ion binding"/>
    <property type="evidence" value="ECO:0007669"/>
    <property type="project" value="InterPro"/>
</dbReference>
<dbReference type="Proteomes" id="UP000008461">
    <property type="component" value="Chromosome"/>
</dbReference>
<reference key="2">
    <citation type="submission" date="2011-04" db="EMBL/GenBank/DDBJ databases">
        <title>Complete sequence of chromosome of Haliscomenobacter hydrossis DSM 1100.</title>
        <authorList>
            <consortium name="US DOE Joint Genome Institute (JGI-PGF)"/>
            <person name="Lucas S."/>
            <person name="Han J."/>
            <person name="Lapidus A."/>
            <person name="Bruce D."/>
            <person name="Goodwin L."/>
            <person name="Pitluck S."/>
            <person name="Peters L."/>
            <person name="Kyrpides N."/>
            <person name="Mavromatis K."/>
            <person name="Ivanova N."/>
            <person name="Ovchinnikova G."/>
            <person name="Pagani I."/>
            <person name="Daligault H."/>
            <person name="Detter J.C."/>
            <person name="Han C."/>
            <person name="Land M."/>
            <person name="Hauser L."/>
            <person name="Markowitz V."/>
            <person name="Cheng J.-F."/>
            <person name="Hugenholtz P."/>
            <person name="Woyke T."/>
            <person name="Wu D."/>
            <person name="Verbarg S."/>
            <person name="Frueling A."/>
            <person name="Brambilla E."/>
            <person name="Klenk H.-P."/>
            <person name="Eisen J.A."/>
        </authorList>
    </citation>
    <scope>NUCLEOTIDE SEQUENCE</scope>
    <source>
        <strain>DSM 1100</strain>
    </source>
</reference>
<dbReference type="EMBL" id="CP002691">
    <property type="protein sequence ID" value="AEE50858.1"/>
    <property type="molecule type" value="Genomic_DNA"/>
</dbReference>
<dbReference type="InterPro" id="IPR050344">
    <property type="entry name" value="Peptidase_M1_aminopeptidases"/>
</dbReference>
<dbReference type="PANTHER" id="PTHR11533:SF174">
    <property type="entry name" value="PUROMYCIN-SENSITIVE AMINOPEPTIDASE-RELATED"/>
    <property type="match status" value="1"/>
</dbReference>
<dbReference type="InterPro" id="IPR027268">
    <property type="entry name" value="Peptidase_M4/M1_CTD_sf"/>
</dbReference>
<dbReference type="GO" id="GO:0042277">
    <property type="term" value="F:peptide binding"/>
    <property type="evidence" value="ECO:0007669"/>
    <property type="project" value="TreeGrafter"/>
</dbReference>
<dbReference type="KEGG" id="hhy:Halhy_2995"/>
<dbReference type="GO" id="GO:0043171">
    <property type="term" value="P:peptide catabolic process"/>
    <property type="evidence" value="ECO:0007669"/>
    <property type="project" value="TreeGrafter"/>
</dbReference>
<dbReference type="PANTHER" id="PTHR11533">
    <property type="entry name" value="PROTEASE M1 ZINC METALLOPROTEASE"/>
    <property type="match status" value="1"/>
</dbReference>
<dbReference type="InterPro" id="IPR014782">
    <property type="entry name" value="Peptidase_M1_dom"/>
</dbReference>
<protein>
    <submittedName>
        <fullName evidence="4">Aminopeptidase</fullName>
    </submittedName>
</protein>
<feature type="chain" id="PRO_5003317571" evidence="2">
    <location>
        <begin position="25"/>
        <end position="787"/>
    </location>
</feature>